<organism evidence="1 2">
    <name type="scientific">Aldrovandia affinis</name>
    <dbReference type="NCBI Taxonomy" id="143900"/>
    <lineage>
        <taxon>Eukaryota</taxon>
        <taxon>Metazoa</taxon>
        <taxon>Chordata</taxon>
        <taxon>Craniata</taxon>
        <taxon>Vertebrata</taxon>
        <taxon>Euteleostomi</taxon>
        <taxon>Actinopterygii</taxon>
        <taxon>Neopterygii</taxon>
        <taxon>Teleostei</taxon>
        <taxon>Notacanthiformes</taxon>
        <taxon>Halosauridae</taxon>
        <taxon>Aldrovandia</taxon>
    </lineage>
</organism>
<accession>A0AAD7S227</accession>
<evidence type="ECO:0000313" key="2">
    <source>
        <dbReference type="Proteomes" id="UP001221898"/>
    </source>
</evidence>
<dbReference type="EMBL" id="JAINUG010000127">
    <property type="protein sequence ID" value="KAJ8394327.1"/>
    <property type="molecule type" value="Genomic_DNA"/>
</dbReference>
<gene>
    <name evidence="1" type="ORF">AAFF_G00047340</name>
</gene>
<comment type="caution">
    <text evidence="1">The sequence shown here is derived from an EMBL/GenBank/DDBJ whole genome shotgun (WGS) entry which is preliminary data.</text>
</comment>
<keyword evidence="2" id="KW-1185">Reference proteome</keyword>
<proteinExistence type="predicted"/>
<protein>
    <submittedName>
        <fullName evidence="1">Uncharacterized protein</fullName>
    </submittedName>
</protein>
<dbReference type="Proteomes" id="UP001221898">
    <property type="component" value="Unassembled WGS sequence"/>
</dbReference>
<sequence>MEDTRMPKAVLYSELCQGKCNKCGPIKRFKYQLKQKLSAAEIDTKTWELRAADKKSWHSTARKTALRIENIKHQTVEERRGQSKGTVPAQSHTQAFTSNEFQCLSCHRT</sequence>
<dbReference type="AlphaFoldDB" id="A0AAD7S227"/>
<name>A0AAD7S227_9TELE</name>
<reference evidence="1" key="1">
    <citation type="journal article" date="2023" name="Science">
        <title>Genome structures resolve the early diversification of teleost fishes.</title>
        <authorList>
            <person name="Parey E."/>
            <person name="Louis A."/>
            <person name="Montfort J."/>
            <person name="Bouchez O."/>
            <person name="Roques C."/>
            <person name="Iampietro C."/>
            <person name="Lluch J."/>
            <person name="Castinel A."/>
            <person name="Donnadieu C."/>
            <person name="Desvignes T."/>
            <person name="Floi Bucao C."/>
            <person name="Jouanno E."/>
            <person name="Wen M."/>
            <person name="Mejri S."/>
            <person name="Dirks R."/>
            <person name="Jansen H."/>
            <person name="Henkel C."/>
            <person name="Chen W.J."/>
            <person name="Zahm M."/>
            <person name="Cabau C."/>
            <person name="Klopp C."/>
            <person name="Thompson A.W."/>
            <person name="Robinson-Rechavi M."/>
            <person name="Braasch I."/>
            <person name="Lecointre G."/>
            <person name="Bobe J."/>
            <person name="Postlethwait J.H."/>
            <person name="Berthelot C."/>
            <person name="Roest Crollius H."/>
            <person name="Guiguen Y."/>
        </authorList>
    </citation>
    <scope>NUCLEOTIDE SEQUENCE</scope>
    <source>
        <strain evidence="1">NC1722</strain>
    </source>
</reference>
<evidence type="ECO:0000313" key="1">
    <source>
        <dbReference type="EMBL" id="KAJ8394327.1"/>
    </source>
</evidence>